<proteinExistence type="predicted"/>
<feature type="non-terminal residue" evidence="1">
    <location>
        <position position="309"/>
    </location>
</feature>
<dbReference type="InParanoid" id="A0D5H5"/>
<dbReference type="RefSeq" id="XP_001445689.1">
    <property type="nucleotide sequence ID" value="XM_001445652.2"/>
</dbReference>
<reference evidence="1 2" key="1">
    <citation type="journal article" date="2006" name="Nature">
        <title>Global trends of whole-genome duplications revealed by the ciliate Paramecium tetraurelia.</title>
        <authorList>
            <consortium name="Genoscope"/>
            <person name="Aury J.-M."/>
            <person name="Jaillon O."/>
            <person name="Duret L."/>
            <person name="Noel B."/>
            <person name="Jubin C."/>
            <person name="Porcel B.M."/>
            <person name="Segurens B."/>
            <person name="Daubin V."/>
            <person name="Anthouard V."/>
            <person name="Aiach N."/>
            <person name="Arnaiz O."/>
            <person name="Billaut A."/>
            <person name="Beisson J."/>
            <person name="Blanc I."/>
            <person name="Bouhouche K."/>
            <person name="Camara F."/>
            <person name="Duharcourt S."/>
            <person name="Guigo R."/>
            <person name="Gogendeau D."/>
            <person name="Katinka M."/>
            <person name="Keller A.-M."/>
            <person name="Kissmehl R."/>
            <person name="Klotz C."/>
            <person name="Koll F."/>
            <person name="Le Moue A."/>
            <person name="Lepere C."/>
            <person name="Malinsky S."/>
            <person name="Nowacki M."/>
            <person name="Nowak J.K."/>
            <person name="Plattner H."/>
            <person name="Poulain J."/>
            <person name="Ruiz F."/>
            <person name="Serrano V."/>
            <person name="Zagulski M."/>
            <person name="Dessen P."/>
            <person name="Betermier M."/>
            <person name="Weissenbach J."/>
            <person name="Scarpelli C."/>
            <person name="Schachter V."/>
            <person name="Sperling L."/>
            <person name="Meyer E."/>
            <person name="Cohen J."/>
            <person name="Wincker P."/>
        </authorList>
    </citation>
    <scope>NUCLEOTIDE SEQUENCE [LARGE SCALE GENOMIC DNA]</scope>
    <source>
        <strain evidence="1 2">Stock d4-2</strain>
    </source>
</reference>
<evidence type="ECO:0008006" key="3">
    <source>
        <dbReference type="Google" id="ProtNLM"/>
    </source>
</evidence>
<dbReference type="KEGG" id="ptm:GSPATT00039275001"/>
<sequence length="309" mass="36586">MYSLREIENEFFEILENKKKVNNLELDDLIIQLRMFFQFLDIKQRKHNIPINFIQQLVDPEKNLNQIINTLPYWQKVIIQIIKQILLKEQFILKATNKEEIENLIFPTHEEYNNSRILIGPTIFGLKNGNFLYIIDGVEKQGGEMRMGKKIGLWKEYGILGEDFINQISLKIQYDQGIISYIKDGEILKQCNQINHVLLRNIQQIKYFGWHGNYNNGKKSGKFQIIWKGQNLNIGGEYNDKGEKFGSWTELFENYGDKSQVYYIGQYQDGKKCGSWTLQYDENLKTVTLYVQYSKRPQGKDNEKRLKGW</sequence>
<dbReference type="EMBL" id="CT868303">
    <property type="protein sequence ID" value="CAK78292.1"/>
    <property type="molecule type" value="Genomic_DNA"/>
</dbReference>
<organism evidence="1 2">
    <name type="scientific">Paramecium tetraurelia</name>
    <dbReference type="NCBI Taxonomy" id="5888"/>
    <lineage>
        <taxon>Eukaryota</taxon>
        <taxon>Sar</taxon>
        <taxon>Alveolata</taxon>
        <taxon>Ciliophora</taxon>
        <taxon>Intramacronucleata</taxon>
        <taxon>Oligohymenophorea</taxon>
        <taxon>Peniculida</taxon>
        <taxon>Parameciidae</taxon>
        <taxon>Paramecium</taxon>
    </lineage>
</organism>
<gene>
    <name evidence="1" type="ORF">GSPATT00039275001</name>
</gene>
<dbReference type="PANTHER" id="PTHR33706">
    <property type="entry name" value="MORN VARIANT REPEAT PROTEIN"/>
    <property type="match status" value="1"/>
</dbReference>
<dbReference type="PANTHER" id="PTHR33706:SF1">
    <property type="entry name" value="TPR REPEAT PROTEIN"/>
    <property type="match status" value="1"/>
</dbReference>
<name>A0D5H5_PARTE</name>
<evidence type="ECO:0000313" key="1">
    <source>
        <dbReference type="EMBL" id="CAK78292.1"/>
    </source>
</evidence>
<dbReference type="GeneID" id="5031477"/>
<dbReference type="HOGENOM" id="CLU_901931_0_0_1"/>
<evidence type="ECO:0000313" key="2">
    <source>
        <dbReference type="Proteomes" id="UP000000600"/>
    </source>
</evidence>
<accession>A0D5H5</accession>
<protein>
    <recommendedName>
        <fullName evidence="3">MORN repeat protein</fullName>
    </recommendedName>
</protein>
<dbReference type="Proteomes" id="UP000000600">
    <property type="component" value="Unassembled WGS sequence"/>
</dbReference>
<keyword evidence="2" id="KW-1185">Reference proteome</keyword>
<dbReference type="AlphaFoldDB" id="A0D5H5"/>
<dbReference type="OrthoDB" id="319166at2759"/>